<comment type="caution">
    <text evidence="1">The sequence shown here is derived from an EMBL/GenBank/DDBJ whole genome shotgun (WGS) entry which is preliminary data.</text>
</comment>
<sequence length="460" mass="53688">MLDIQQNVQFDNNTLQIPSEMLTNKDFEENFQDLTTNCNTVTCKDPNNRYEDIENSVSSDQTDIYVEEKKFVDNDNNRQENEHFSIKTNNTLCLCYDDEQTDHSFVFDLDDGNCICTKLFEDDINKDIDKISDKLKGSVILNDNDSNILINGTPNQSINTEVLLKSKSQSMSLLNIYRNSYKKKHSSSRFFDSRMRLKKPNVIKNSESSALDFLIDGSTNVLPKNFRNHFTGFHETGSIELKDFSISQNKVVINGSEVVNTQEVYSQDIYAKYIEDRKEQAAQQRTKYREKWKNMPIEEKVNMKFIKKFDINVFEAPVDILVNIDYKMKGDHFYFPRITNQEMNDRLKHCNIQILVDTLVRSIKEAINRKLFQEISMENSCGIESSDEDNESDWLKDFVEQSKLGYINKRNLIKNKFGSVNIKDFNTAESLTEPEDNRIENNEKDLSVLVRNLEDFSWLN</sequence>
<dbReference type="AlphaFoldDB" id="A0A834HVF3"/>
<accession>A0A834HVF3</accession>
<proteinExistence type="predicted"/>
<protein>
    <submittedName>
        <fullName evidence="1">Uncharacterized protein</fullName>
    </submittedName>
</protein>
<name>A0A834HVF3_RHYFE</name>
<dbReference type="Proteomes" id="UP000625711">
    <property type="component" value="Unassembled WGS sequence"/>
</dbReference>
<dbReference type="OrthoDB" id="10665764at2759"/>
<evidence type="ECO:0000313" key="2">
    <source>
        <dbReference type="Proteomes" id="UP000625711"/>
    </source>
</evidence>
<gene>
    <name evidence="1" type="ORF">GWI33_017499</name>
</gene>
<reference evidence="1" key="1">
    <citation type="submission" date="2020-08" db="EMBL/GenBank/DDBJ databases">
        <title>Genome sequencing and assembly of the red palm weevil Rhynchophorus ferrugineus.</title>
        <authorList>
            <person name="Dias G.B."/>
            <person name="Bergman C.M."/>
            <person name="Manee M."/>
        </authorList>
    </citation>
    <scope>NUCLEOTIDE SEQUENCE</scope>
    <source>
        <strain evidence="1">AA-2017</strain>
        <tissue evidence="1">Whole larva</tissue>
    </source>
</reference>
<keyword evidence="2" id="KW-1185">Reference proteome</keyword>
<dbReference type="EMBL" id="JAACXV010014223">
    <property type="protein sequence ID" value="KAF7269507.1"/>
    <property type="molecule type" value="Genomic_DNA"/>
</dbReference>
<organism evidence="1 2">
    <name type="scientific">Rhynchophorus ferrugineus</name>
    <name type="common">Red palm weevil</name>
    <name type="synonym">Curculio ferrugineus</name>
    <dbReference type="NCBI Taxonomy" id="354439"/>
    <lineage>
        <taxon>Eukaryota</taxon>
        <taxon>Metazoa</taxon>
        <taxon>Ecdysozoa</taxon>
        <taxon>Arthropoda</taxon>
        <taxon>Hexapoda</taxon>
        <taxon>Insecta</taxon>
        <taxon>Pterygota</taxon>
        <taxon>Neoptera</taxon>
        <taxon>Endopterygota</taxon>
        <taxon>Coleoptera</taxon>
        <taxon>Polyphaga</taxon>
        <taxon>Cucujiformia</taxon>
        <taxon>Curculionidae</taxon>
        <taxon>Dryophthorinae</taxon>
        <taxon>Rhynchophorus</taxon>
    </lineage>
</organism>
<evidence type="ECO:0000313" key="1">
    <source>
        <dbReference type="EMBL" id="KAF7269507.1"/>
    </source>
</evidence>